<evidence type="ECO:0000313" key="3">
    <source>
        <dbReference type="EMBL" id="KAA0178520.1"/>
    </source>
</evidence>
<gene>
    <name evidence="3" type="ORF">FNF27_00368</name>
    <name evidence="2" type="ORF">FNF31_04864</name>
</gene>
<dbReference type="AlphaFoldDB" id="A0A5A8D1P4"/>
<accession>A0A5A8D1P4</accession>
<comment type="caution">
    <text evidence="2">The sequence shown here is derived from an EMBL/GenBank/DDBJ whole genome shotgun (WGS) entry which is preliminary data.</text>
</comment>
<dbReference type="EMBL" id="VLTM01000054">
    <property type="protein sequence ID" value="KAA0159392.1"/>
    <property type="molecule type" value="Genomic_DNA"/>
</dbReference>
<protein>
    <submittedName>
        <fullName evidence="2">Uncharacterized protein</fullName>
    </submittedName>
</protein>
<evidence type="ECO:0000256" key="1">
    <source>
        <dbReference type="SAM" id="MobiDB-lite"/>
    </source>
</evidence>
<evidence type="ECO:0000313" key="4">
    <source>
        <dbReference type="Proteomes" id="UP000322899"/>
    </source>
</evidence>
<reference evidence="4 5" key="1">
    <citation type="submission" date="2019-07" db="EMBL/GenBank/DDBJ databases">
        <title>Genomes of Cafeteria roenbergensis.</title>
        <authorList>
            <person name="Fischer M.G."/>
            <person name="Hackl T."/>
            <person name="Roman M."/>
        </authorList>
    </citation>
    <scope>NUCLEOTIDE SEQUENCE [LARGE SCALE GENOMIC DNA]</scope>
    <source>
        <strain evidence="2 5">Cflag</strain>
        <strain evidence="3 4">E4-10P</strain>
    </source>
</reference>
<dbReference type="EMBL" id="VLTO01000001">
    <property type="protein sequence ID" value="KAA0178520.1"/>
    <property type="molecule type" value="Genomic_DNA"/>
</dbReference>
<dbReference type="Proteomes" id="UP000325113">
    <property type="component" value="Unassembled WGS sequence"/>
</dbReference>
<sequence length="104" mass="10783">MRRARALVATVARSTLICPADQADGKRAHSLPRAGASARGQSLPPTGPGPLSRPRSCSRYLSLEGGGLSPFPAAVDCRERCWSAEAGNDGGSCFPPLDADCLAF</sequence>
<evidence type="ECO:0000313" key="5">
    <source>
        <dbReference type="Proteomes" id="UP000325113"/>
    </source>
</evidence>
<evidence type="ECO:0000313" key="2">
    <source>
        <dbReference type="EMBL" id="KAA0159392.1"/>
    </source>
</evidence>
<feature type="region of interest" description="Disordered" evidence="1">
    <location>
        <begin position="23"/>
        <end position="55"/>
    </location>
</feature>
<dbReference type="Proteomes" id="UP000322899">
    <property type="component" value="Unassembled WGS sequence"/>
</dbReference>
<name>A0A5A8D1P4_CAFRO</name>
<proteinExistence type="predicted"/>
<organism evidence="2 5">
    <name type="scientific">Cafeteria roenbergensis</name>
    <name type="common">Marine flagellate</name>
    <dbReference type="NCBI Taxonomy" id="33653"/>
    <lineage>
        <taxon>Eukaryota</taxon>
        <taxon>Sar</taxon>
        <taxon>Stramenopiles</taxon>
        <taxon>Bigyra</taxon>
        <taxon>Opalozoa</taxon>
        <taxon>Bicosoecida</taxon>
        <taxon>Cafeteriaceae</taxon>
        <taxon>Cafeteria</taxon>
    </lineage>
</organism>